<dbReference type="Pfam" id="PF02142">
    <property type="entry name" value="MGS"/>
    <property type="match status" value="1"/>
</dbReference>
<dbReference type="GO" id="GO:0006189">
    <property type="term" value="P:'de novo' IMP biosynthetic process"/>
    <property type="evidence" value="ECO:0007669"/>
    <property type="project" value="TreeGrafter"/>
</dbReference>
<dbReference type="GO" id="GO:0003937">
    <property type="term" value="F:IMP cyclohydrolase activity"/>
    <property type="evidence" value="ECO:0007669"/>
    <property type="project" value="InterPro"/>
</dbReference>
<proteinExistence type="predicted"/>
<keyword evidence="3 6" id="KW-0378">Hydrolase</keyword>
<dbReference type="GO" id="GO:0005829">
    <property type="term" value="C:cytosol"/>
    <property type="evidence" value="ECO:0007669"/>
    <property type="project" value="TreeGrafter"/>
</dbReference>
<dbReference type="SMART" id="SM00851">
    <property type="entry name" value="MGS"/>
    <property type="match status" value="1"/>
</dbReference>
<evidence type="ECO:0000256" key="2">
    <source>
        <dbReference type="ARBA" id="ARBA00022755"/>
    </source>
</evidence>
<reference evidence="6 7" key="1">
    <citation type="journal article" date="2013" name="Environ. Microbiol.">
        <title>Genome analysis of Chitinivibrio alkaliphilus gen. nov., sp. nov., a novel extremely haloalkaliphilic anaerobic chitinolytic bacterium from the candidate phylum Termite Group 3.</title>
        <authorList>
            <person name="Sorokin D.Y."/>
            <person name="Gumerov V.M."/>
            <person name="Rakitin A.L."/>
            <person name="Beletsky A.V."/>
            <person name="Damste J.S."/>
            <person name="Muyzer G."/>
            <person name="Mardanov A.V."/>
            <person name="Ravin N.V."/>
        </authorList>
    </citation>
    <scope>NUCLEOTIDE SEQUENCE [LARGE SCALE GENOMIC DNA]</scope>
    <source>
        <strain evidence="6 7">ACht1</strain>
    </source>
</reference>
<protein>
    <submittedName>
        <fullName evidence="6">IMP cyclohydrolase</fullName>
    </submittedName>
</protein>
<evidence type="ECO:0000256" key="4">
    <source>
        <dbReference type="ARBA" id="ARBA00023268"/>
    </source>
</evidence>
<evidence type="ECO:0000313" key="6">
    <source>
        <dbReference type="EMBL" id="ERP39322.1"/>
    </source>
</evidence>
<dbReference type="PATRIC" id="fig|1313304.3.peg.109"/>
<accession>U7DBD2</accession>
<dbReference type="InterPro" id="IPR002695">
    <property type="entry name" value="PurH-like"/>
</dbReference>
<name>U7DBD2_9BACT</name>
<keyword evidence="4" id="KW-0511">Multifunctional enzyme</keyword>
<dbReference type="STRING" id="1313304.CALK_0118"/>
<sequence>MSNIRTITRALISVSDKRDVHTLAAFLQSNGVEILSTGGTSRVLGEEGIPVRSVDSYTGHPEIMDGRVKTLHPKIHGGILANRDIPAHQEDMRANCIEPIDLVVVNLYPFEKTVAQRDVSFVDAIENIDIGGPTMVRSSAKNHAFVTIVVDPDDYSLVMDELSKHGGITEKTRQYLAVKAFAHTAAYDRAITDYLQTVIEK</sequence>
<dbReference type="OrthoDB" id="9802065at2"/>
<dbReference type="InterPro" id="IPR011607">
    <property type="entry name" value="MGS-like_dom"/>
</dbReference>
<evidence type="ECO:0000256" key="1">
    <source>
        <dbReference type="ARBA" id="ARBA00022679"/>
    </source>
</evidence>
<dbReference type="EMBL" id="ASJR01000001">
    <property type="protein sequence ID" value="ERP39322.1"/>
    <property type="molecule type" value="Genomic_DNA"/>
</dbReference>
<dbReference type="InterPro" id="IPR036914">
    <property type="entry name" value="MGS-like_dom_sf"/>
</dbReference>
<evidence type="ECO:0000259" key="5">
    <source>
        <dbReference type="PROSITE" id="PS51855"/>
    </source>
</evidence>
<dbReference type="AlphaFoldDB" id="U7DBD2"/>
<keyword evidence="2" id="KW-0658">Purine biosynthesis</keyword>
<dbReference type="eggNOG" id="COG0138">
    <property type="taxonomic scope" value="Bacteria"/>
</dbReference>
<comment type="caution">
    <text evidence="6">The sequence shown here is derived from an EMBL/GenBank/DDBJ whole genome shotgun (WGS) entry which is preliminary data.</text>
</comment>
<dbReference type="PANTHER" id="PTHR11692">
    <property type="entry name" value="BIFUNCTIONAL PURINE BIOSYNTHESIS PROTEIN PURH"/>
    <property type="match status" value="1"/>
</dbReference>
<dbReference type="Gene3D" id="3.40.50.1380">
    <property type="entry name" value="Methylglyoxal synthase-like domain"/>
    <property type="match status" value="1"/>
</dbReference>
<gene>
    <name evidence="6" type="ORF">CALK_0118</name>
</gene>
<dbReference type="CDD" id="cd01421">
    <property type="entry name" value="IMPCH"/>
    <property type="match status" value="1"/>
</dbReference>
<evidence type="ECO:0000256" key="3">
    <source>
        <dbReference type="ARBA" id="ARBA00022801"/>
    </source>
</evidence>
<organism evidence="6 7">
    <name type="scientific">Chitinivibrio alkaliphilus ACht1</name>
    <dbReference type="NCBI Taxonomy" id="1313304"/>
    <lineage>
        <taxon>Bacteria</taxon>
        <taxon>Pseudomonadati</taxon>
        <taxon>Fibrobacterota</taxon>
        <taxon>Chitinivibrionia</taxon>
        <taxon>Chitinivibrionales</taxon>
        <taxon>Chitinivibrionaceae</taxon>
        <taxon>Chitinivibrio</taxon>
    </lineage>
</organism>
<evidence type="ECO:0000313" key="7">
    <source>
        <dbReference type="Proteomes" id="UP000017148"/>
    </source>
</evidence>
<keyword evidence="7" id="KW-1185">Reference proteome</keyword>
<dbReference type="GO" id="GO:0004643">
    <property type="term" value="F:phosphoribosylaminoimidazolecarboxamide formyltransferase activity"/>
    <property type="evidence" value="ECO:0007669"/>
    <property type="project" value="InterPro"/>
</dbReference>
<dbReference type="PROSITE" id="PS51855">
    <property type="entry name" value="MGS"/>
    <property type="match status" value="1"/>
</dbReference>
<dbReference type="PANTHER" id="PTHR11692:SF0">
    <property type="entry name" value="BIFUNCTIONAL PURINE BIOSYNTHESIS PROTEIN ATIC"/>
    <property type="match status" value="1"/>
</dbReference>
<dbReference type="SUPFAM" id="SSF52335">
    <property type="entry name" value="Methylglyoxal synthase-like"/>
    <property type="match status" value="1"/>
</dbReference>
<dbReference type="RefSeq" id="WP_022635682.1">
    <property type="nucleotide sequence ID" value="NZ_ASJR01000001.1"/>
</dbReference>
<feature type="domain" description="MGS-like" evidence="5">
    <location>
        <begin position="1"/>
        <end position="150"/>
    </location>
</feature>
<dbReference type="Pfam" id="PF01808">
    <property type="entry name" value="AICARFT_IMPCHas"/>
    <property type="match status" value="1"/>
</dbReference>
<dbReference type="FunFam" id="3.40.50.1380:FF:000001">
    <property type="entry name" value="Bifunctional purine biosynthesis protein PurH"/>
    <property type="match status" value="1"/>
</dbReference>
<dbReference type="Proteomes" id="UP000017148">
    <property type="component" value="Unassembled WGS sequence"/>
</dbReference>
<keyword evidence="1" id="KW-0808">Transferase</keyword>